<sequence>MADKISEPFGAQTPGVHEWRQSLRSPSPAGYPRSSRSMDGVSKSLRSRTPSPRRSRDRFPRQSRSPSPNATSKDVSKRHSMKRTNILNGLRKSTGSSLTADLSLSSKLNKSVDQLANIEAEYIKNLQQQIYFLELEANYLREQARKATEMHPQMTQEAEKMLAKLREMQNEIDNLNMELQRKDSSLGIHTSEKEKLQEILQIEKESRQREKRLLTDELVTMKQDKDRLQRELARKDELLLEARTELDNNAMIFKNYETKIATLKAQLEQRIEQHNLTQLALEEKRAALLTTETQLRETEERYFSSTVTIKDKLTQDLRDEIRMLHQKLKEAEHSVEKDRFLRDKVSDEMTSLVKENSSLNQKVMELTRQLDRERELRESTDQRHLQSIGEMVTLKDKLHEIDRLRDELRQEKERSRQYLDQLTNEQTTHKRTDLQVNTMRSRLTESEGMHSVIDSENTQLRKDKILLVDHVAELQKKLDDKDREILTLRSSVDDLETRFRNLGLQKSMELAQQSQRWEEFSRLADSMKTLSKTMMTQTSLGSTQSPRSRPQQY</sequence>
<gene>
    <name evidence="3" type="ORF">GSLYS_00007214001</name>
</gene>
<keyword evidence="1" id="KW-0175">Coiled coil</keyword>
<reference evidence="3 4" key="1">
    <citation type="submission" date="2024-04" db="EMBL/GenBank/DDBJ databases">
        <authorList>
            <consortium name="Genoscope - CEA"/>
            <person name="William W."/>
        </authorList>
    </citation>
    <scope>NUCLEOTIDE SEQUENCE [LARGE SCALE GENOMIC DNA]</scope>
</reference>
<evidence type="ECO:0000256" key="1">
    <source>
        <dbReference type="SAM" id="Coils"/>
    </source>
</evidence>
<keyword evidence="4" id="KW-1185">Reference proteome</keyword>
<evidence type="ECO:0000313" key="3">
    <source>
        <dbReference type="EMBL" id="CAL1533196.1"/>
    </source>
</evidence>
<evidence type="ECO:0000313" key="4">
    <source>
        <dbReference type="Proteomes" id="UP001497497"/>
    </source>
</evidence>
<name>A0AAV2HGU8_LYMST</name>
<feature type="compositionally biased region" description="Polar residues" evidence="2">
    <location>
        <begin position="83"/>
        <end position="100"/>
    </location>
</feature>
<accession>A0AAV2HGU8</accession>
<protein>
    <submittedName>
        <fullName evidence="3">Uncharacterized protein</fullName>
    </submittedName>
</protein>
<evidence type="ECO:0000256" key="2">
    <source>
        <dbReference type="SAM" id="MobiDB-lite"/>
    </source>
</evidence>
<comment type="caution">
    <text evidence="3">The sequence shown here is derived from an EMBL/GenBank/DDBJ whole genome shotgun (WGS) entry which is preliminary data.</text>
</comment>
<feature type="coiled-coil region" evidence="1">
    <location>
        <begin position="123"/>
        <end position="185"/>
    </location>
</feature>
<feature type="region of interest" description="Disordered" evidence="2">
    <location>
        <begin position="531"/>
        <end position="553"/>
    </location>
</feature>
<feature type="region of interest" description="Disordered" evidence="2">
    <location>
        <begin position="1"/>
        <end position="100"/>
    </location>
</feature>
<organism evidence="3 4">
    <name type="scientific">Lymnaea stagnalis</name>
    <name type="common">Great pond snail</name>
    <name type="synonym">Helix stagnalis</name>
    <dbReference type="NCBI Taxonomy" id="6523"/>
    <lineage>
        <taxon>Eukaryota</taxon>
        <taxon>Metazoa</taxon>
        <taxon>Spiralia</taxon>
        <taxon>Lophotrochozoa</taxon>
        <taxon>Mollusca</taxon>
        <taxon>Gastropoda</taxon>
        <taxon>Heterobranchia</taxon>
        <taxon>Euthyneura</taxon>
        <taxon>Panpulmonata</taxon>
        <taxon>Hygrophila</taxon>
        <taxon>Lymnaeoidea</taxon>
        <taxon>Lymnaeidae</taxon>
        <taxon>Lymnaea</taxon>
    </lineage>
</organism>
<feature type="coiled-coil region" evidence="1">
    <location>
        <begin position="471"/>
        <end position="498"/>
    </location>
</feature>
<dbReference type="EMBL" id="CAXITT010000137">
    <property type="protein sequence ID" value="CAL1533196.1"/>
    <property type="molecule type" value="Genomic_DNA"/>
</dbReference>
<proteinExistence type="predicted"/>
<feature type="coiled-coil region" evidence="1">
    <location>
        <begin position="211"/>
        <end position="425"/>
    </location>
</feature>
<dbReference type="AlphaFoldDB" id="A0AAV2HGU8"/>
<dbReference type="Proteomes" id="UP001497497">
    <property type="component" value="Unassembled WGS sequence"/>
</dbReference>